<feature type="domain" description="Antitoxin Xre/MbcA/ParS-like toxin-binding" evidence="1">
    <location>
        <begin position="89"/>
        <end position="137"/>
    </location>
</feature>
<reference evidence="3" key="1">
    <citation type="submission" date="2017-04" db="EMBL/GenBank/DDBJ databases">
        <authorList>
            <person name="Varghese N."/>
            <person name="Submissions S."/>
        </authorList>
    </citation>
    <scope>NUCLEOTIDE SEQUENCE [LARGE SCALE GENOMIC DNA]</scope>
    <source>
        <strain evidence="3">DSM 16537</strain>
    </source>
</reference>
<proteinExistence type="predicted"/>
<dbReference type="Pfam" id="PF09722">
    <property type="entry name" value="Xre_MbcA_ParS_C"/>
    <property type="match status" value="1"/>
</dbReference>
<protein>
    <submittedName>
        <fullName evidence="2">Putative toxin-antitoxin system antitoxin component, TIGR02293 family</fullName>
    </submittedName>
</protein>
<evidence type="ECO:0000259" key="1">
    <source>
        <dbReference type="Pfam" id="PF09722"/>
    </source>
</evidence>
<dbReference type="RefSeq" id="WP_172805213.1">
    <property type="nucleotide sequence ID" value="NZ_LT838813.1"/>
</dbReference>
<accession>A0A1W2H5R6</accession>
<gene>
    <name evidence="2" type="ORF">SAMN00777080_2910</name>
</gene>
<dbReference type="InterPro" id="IPR024467">
    <property type="entry name" value="Xre/MbcA/ParS-like_toxin-bd"/>
</dbReference>
<evidence type="ECO:0000313" key="2">
    <source>
        <dbReference type="EMBL" id="SMD44290.1"/>
    </source>
</evidence>
<dbReference type="EMBL" id="LT838813">
    <property type="protein sequence ID" value="SMD44290.1"/>
    <property type="molecule type" value="Genomic_DNA"/>
</dbReference>
<dbReference type="AlphaFoldDB" id="A0A1W2H5R6"/>
<sequence>MDNLLSDFESPYTTAPKLTQKLIIKSRDGISFGEFEYFMDRSPIHLEEWAGLLHLSDRTLQRYKKDNKSFESIHSERILDLFMLFKFGEDVFGDKSIFKSWLYDQNIPLGNVTPLSLLDTSFGIVMVKEELGRIQHGIFA</sequence>
<evidence type="ECO:0000313" key="3">
    <source>
        <dbReference type="Proteomes" id="UP000192333"/>
    </source>
</evidence>
<dbReference type="Proteomes" id="UP000192333">
    <property type="component" value="Chromosome I"/>
</dbReference>
<organism evidence="2 3">
    <name type="scientific">Aquiflexum balticum DSM 16537</name>
    <dbReference type="NCBI Taxonomy" id="758820"/>
    <lineage>
        <taxon>Bacteria</taxon>
        <taxon>Pseudomonadati</taxon>
        <taxon>Bacteroidota</taxon>
        <taxon>Cytophagia</taxon>
        <taxon>Cytophagales</taxon>
        <taxon>Cyclobacteriaceae</taxon>
        <taxon>Aquiflexum</taxon>
    </lineage>
</organism>
<dbReference type="STRING" id="758820.SAMN00777080_2910"/>
<keyword evidence="3" id="KW-1185">Reference proteome</keyword>
<name>A0A1W2H5R6_9BACT</name>